<dbReference type="EMBL" id="JAWDGP010001591">
    <property type="protein sequence ID" value="KAK3790025.1"/>
    <property type="molecule type" value="Genomic_DNA"/>
</dbReference>
<organism evidence="2 3">
    <name type="scientific">Elysia crispata</name>
    <name type="common">lettuce slug</name>
    <dbReference type="NCBI Taxonomy" id="231223"/>
    <lineage>
        <taxon>Eukaryota</taxon>
        <taxon>Metazoa</taxon>
        <taxon>Spiralia</taxon>
        <taxon>Lophotrochozoa</taxon>
        <taxon>Mollusca</taxon>
        <taxon>Gastropoda</taxon>
        <taxon>Heterobranchia</taxon>
        <taxon>Euthyneura</taxon>
        <taxon>Panpulmonata</taxon>
        <taxon>Sacoglossa</taxon>
        <taxon>Placobranchoidea</taxon>
        <taxon>Plakobranchidae</taxon>
        <taxon>Elysia</taxon>
    </lineage>
</organism>
<proteinExistence type="predicted"/>
<evidence type="ECO:0000313" key="3">
    <source>
        <dbReference type="Proteomes" id="UP001283361"/>
    </source>
</evidence>
<keyword evidence="1" id="KW-1133">Transmembrane helix</keyword>
<keyword evidence="1" id="KW-0812">Transmembrane</keyword>
<dbReference type="Proteomes" id="UP001283361">
    <property type="component" value="Unassembled WGS sequence"/>
</dbReference>
<keyword evidence="1" id="KW-0472">Membrane</keyword>
<feature type="transmembrane region" description="Helical" evidence="1">
    <location>
        <begin position="88"/>
        <end position="109"/>
    </location>
</feature>
<name>A0AAE1ALD5_9GAST</name>
<comment type="caution">
    <text evidence="2">The sequence shown here is derived from an EMBL/GenBank/DDBJ whole genome shotgun (WGS) entry which is preliminary data.</text>
</comment>
<sequence>MLARSSRPVLVMYLSYTCVTVTRSETVRIRTQNLLSYTCVTVTRSEPVRIRTQNLLSYTCVTVTKSDPVRIRTQNLLIRKFSVHKQSLACLSTFVLAVRAFFYGFISHAFPILPFSLCMKHAYDCGLMVVVQCLLVQIINAGKATGRTA</sequence>
<reference evidence="2" key="1">
    <citation type="journal article" date="2023" name="G3 (Bethesda)">
        <title>A reference genome for the long-term kleptoplast-retaining sea slug Elysia crispata morphotype clarki.</title>
        <authorList>
            <person name="Eastman K.E."/>
            <person name="Pendleton A.L."/>
            <person name="Shaikh M.A."/>
            <person name="Suttiyut T."/>
            <person name="Ogas R."/>
            <person name="Tomko P."/>
            <person name="Gavelis G."/>
            <person name="Widhalm J.R."/>
            <person name="Wisecaver J.H."/>
        </authorList>
    </citation>
    <scope>NUCLEOTIDE SEQUENCE</scope>
    <source>
        <strain evidence="2">ECLA1</strain>
    </source>
</reference>
<gene>
    <name evidence="2" type="ORF">RRG08_040945</name>
</gene>
<protein>
    <submittedName>
        <fullName evidence="2">Uncharacterized protein</fullName>
    </submittedName>
</protein>
<evidence type="ECO:0000313" key="2">
    <source>
        <dbReference type="EMBL" id="KAK3790025.1"/>
    </source>
</evidence>
<dbReference type="AlphaFoldDB" id="A0AAE1ALD5"/>
<evidence type="ECO:0000256" key="1">
    <source>
        <dbReference type="SAM" id="Phobius"/>
    </source>
</evidence>
<feature type="transmembrane region" description="Helical" evidence="1">
    <location>
        <begin position="121"/>
        <end position="139"/>
    </location>
</feature>
<keyword evidence="3" id="KW-1185">Reference proteome</keyword>
<accession>A0AAE1ALD5</accession>